<dbReference type="Gene3D" id="3.90.550.10">
    <property type="entry name" value="Spore Coat Polysaccharide Biosynthesis Protein SpsA, Chain A"/>
    <property type="match status" value="1"/>
</dbReference>
<keyword evidence="1 3" id="KW-0808">Transferase</keyword>
<feature type="site" description="Transition state stabilizer" evidence="3">
    <location>
        <position position="22"/>
    </location>
</feature>
<comment type="pathway">
    <text evidence="3">Isoprenoid biosynthesis; isopentenyl diphosphate biosynthesis via DXP pathway; isopentenyl diphosphate from 1-deoxy-D-xylulose 5-phosphate: step 2/6.</text>
</comment>
<dbReference type="InterPro" id="IPR034683">
    <property type="entry name" value="IspD/TarI"/>
</dbReference>
<dbReference type="NCBIfam" id="TIGR00453">
    <property type="entry name" value="ispD"/>
    <property type="match status" value="1"/>
</dbReference>
<dbReference type="Proteomes" id="UP000824108">
    <property type="component" value="Unassembled WGS sequence"/>
</dbReference>
<protein>
    <recommendedName>
        <fullName evidence="3">2-C-methyl-D-erythritol 4-phosphate cytidylyltransferase</fullName>
        <ecNumber evidence="3">2.7.7.60</ecNumber>
    </recommendedName>
    <alternativeName>
        <fullName evidence="3">4-diphosphocytidyl-2C-methyl-D-erythritol synthase</fullName>
    </alternativeName>
    <alternativeName>
        <fullName evidence="3">MEP cytidylyltransferase</fullName>
        <shortName evidence="3">MCT</shortName>
    </alternativeName>
</protein>
<dbReference type="EC" id="2.7.7.60" evidence="3"/>
<comment type="catalytic activity">
    <reaction evidence="3">
        <text>2-C-methyl-D-erythritol 4-phosphate + CTP + H(+) = 4-CDP-2-C-methyl-D-erythritol + diphosphate</text>
        <dbReference type="Rhea" id="RHEA:13429"/>
        <dbReference type="ChEBI" id="CHEBI:15378"/>
        <dbReference type="ChEBI" id="CHEBI:33019"/>
        <dbReference type="ChEBI" id="CHEBI:37563"/>
        <dbReference type="ChEBI" id="CHEBI:57823"/>
        <dbReference type="ChEBI" id="CHEBI:58262"/>
        <dbReference type="EC" id="2.7.7.60"/>
    </reaction>
</comment>
<dbReference type="HAMAP" id="MF_00108">
    <property type="entry name" value="IspD"/>
    <property type="match status" value="1"/>
</dbReference>
<sequence>MTQYVLIVAGGKGLRMGADLPKQFLPIGGKPVLMHTIDAFYAYDRDMRIILVLPHDQQAFWLDLCRKHRFDRPLQIADGGETRFHSVKNGLALVEAPALVGVHDGVRPFVSPEVIGRCYAEALQKRAVVPCIGVVETVRHLQDGRSVTVPRDEYRLVQTPQVFDAALLNQAYEQPYVSQFTDDASVVEAMGVSVSLVEGNRENIKITTPFDLKIASALLEGCSI</sequence>
<feature type="site" description="Positions MEP for the nucleophilic attack" evidence="3">
    <location>
        <position position="151"/>
    </location>
</feature>
<evidence type="ECO:0000256" key="2">
    <source>
        <dbReference type="ARBA" id="ARBA00022695"/>
    </source>
</evidence>
<dbReference type="InterPro" id="IPR001228">
    <property type="entry name" value="IspD"/>
</dbReference>
<dbReference type="FunFam" id="3.90.550.10:FF:000003">
    <property type="entry name" value="2-C-methyl-D-erythritol 4-phosphate cytidylyltransferase"/>
    <property type="match status" value="1"/>
</dbReference>
<accession>A0A9D2KEM2</accession>
<comment type="similarity">
    <text evidence="3">Belongs to the IspD/TarI cytidylyltransferase family. IspD subfamily.</text>
</comment>
<comment type="caution">
    <text evidence="4">The sequence shown here is derived from an EMBL/GenBank/DDBJ whole genome shotgun (WGS) entry which is preliminary data.</text>
</comment>
<dbReference type="AlphaFoldDB" id="A0A9D2KEM2"/>
<dbReference type="Pfam" id="PF01128">
    <property type="entry name" value="IspD"/>
    <property type="match status" value="1"/>
</dbReference>
<keyword evidence="3" id="KW-0414">Isoprene biosynthesis</keyword>
<keyword evidence="2 3" id="KW-0548">Nucleotidyltransferase</keyword>
<dbReference type="SUPFAM" id="SSF53448">
    <property type="entry name" value="Nucleotide-diphospho-sugar transferases"/>
    <property type="match status" value="1"/>
</dbReference>
<dbReference type="InterPro" id="IPR050088">
    <property type="entry name" value="IspD/TarI_cytidylyltransf_bact"/>
</dbReference>
<evidence type="ECO:0000256" key="1">
    <source>
        <dbReference type="ARBA" id="ARBA00022679"/>
    </source>
</evidence>
<dbReference type="GO" id="GO:0050518">
    <property type="term" value="F:2-C-methyl-D-erythritol 4-phosphate cytidylyltransferase activity"/>
    <property type="evidence" value="ECO:0007669"/>
    <property type="project" value="UniProtKB-UniRule"/>
</dbReference>
<name>A0A9D2KEM2_9BACE</name>
<dbReference type="PANTHER" id="PTHR32125">
    <property type="entry name" value="2-C-METHYL-D-ERYTHRITOL 4-PHOSPHATE CYTIDYLYLTRANSFERASE, CHLOROPLASTIC"/>
    <property type="match status" value="1"/>
</dbReference>
<evidence type="ECO:0000313" key="5">
    <source>
        <dbReference type="Proteomes" id="UP000824108"/>
    </source>
</evidence>
<comment type="function">
    <text evidence="3">Catalyzes the formation of 4-diphosphocytidyl-2-C-methyl-D-erythritol from CTP and 2-C-methyl-D-erythritol 4-phosphate (MEP).</text>
</comment>
<organism evidence="4 5">
    <name type="scientific">Candidatus Bacteroides merdavium</name>
    <dbReference type="NCBI Taxonomy" id="2838472"/>
    <lineage>
        <taxon>Bacteria</taxon>
        <taxon>Pseudomonadati</taxon>
        <taxon>Bacteroidota</taxon>
        <taxon>Bacteroidia</taxon>
        <taxon>Bacteroidales</taxon>
        <taxon>Bacteroidaceae</taxon>
        <taxon>Bacteroides</taxon>
    </lineage>
</organism>
<reference evidence="4" key="2">
    <citation type="submission" date="2021-04" db="EMBL/GenBank/DDBJ databases">
        <authorList>
            <person name="Gilroy R."/>
        </authorList>
    </citation>
    <scope>NUCLEOTIDE SEQUENCE</scope>
    <source>
        <strain evidence="4">CHK118-2852</strain>
    </source>
</reference>
<feature type="site" description="Transition state stabilizer" evidence="3">
    <location>
        <position position="15"/>
    </location>
</feature>
<dbReference type="GO" id="GO:0019288">
    <property type="term" value="P:isopentenyl diphosphate biosynthetic process, methylerythritol 4-phosphate pathway"/>
    <property type="evidence" value="ECO:0007669"/>
    <property type="project" value="UniProtKB-UniRule"/>
</dbReference>
<gene>
    <name evidence="3" type="primary">ispD</name>
    <name evidence="4" type="ORF">H9807_07725</name>
</gene>
<dbReference type="InterPro" id="IPR029044">
    <property type="entry name" value="Nucleotide-diphossugar_trans"/>
</dbReference>
<evidence type="ECO:0000256" key="3">
    <source>
        <dbReference type="HAMAP-Rule" id="MF_00108"/>
    </source>
</evidence>
<dbReference type="CDD" id="cd02516">
    <property type="entry name" value="CDP-ME_synthetase"/>
    <property type="match status" value="1"/>
</dbReference>
<proteinExistence type="inferred from homology"/>
<reference evidence="4" key="1">
    <citation type="journal article" date="2021" name="PeerJ">
        <title>Extensive microbial diversity within the chicken gut microbiome revealed by metagenomics and culture.</title>
        <authorList>
            <person name="Gilroy R."/>
            <person name="Ravi A."/>
            <person name="Getino M."/>
            <person name="Pursley I."/>
            <person name="Horton D.L."/>
            <person name="Alikhan N.F."/>
            <person name="Baker D."/>
            <person name="Gharbi K."/>
            <person name="Hall N."/>
            <person name="Watson M."/>
            <person name="Adriaenssens E.M."/>
            <person name="Foster-Nyarko E."/>
            <person name="Jarju S."/>
            <person name="Secka A."/>
            <person name="Antonio M."/>
            <person name="Oren A."/>
            <person name="Chaudhuri R.R."/>
            <person name="La Ragione R."/>
            <person name="Hildebrand F."/>
            <person name="Pallen M.J."/>
        </authorList>
    </citation>
    <scope>NUCLEOTIDE SEQUENCE</scope>
    <source>
        <strain evidence="4">CHK118-2852</strain>
    </source>
</reference>
<dbReference type="PANTHER" id="PTHR32125:SF4">
    <property type="entry name" value="2-C-METHYL-D-ERYTHRITOL 4-PHOSPHATE CYTIDYLYLTRANSFERASE, CHLOROPLASTIC"/>
    <property type="match status" value="1"/>
</dbReference>
<evidence type="ECO:0000313" key="4">
    <source>
        <dbReference type="EMBL" id="HIZ91987.1"/>
    </source>
</evidence>
<feature type="site" description="Positions MEP for the nucleophilic attack" evidence="3">
    <location>
        <position position="205"/>
    </location>
</feature>
<dbReference type="NCBIfam" id="NF001186">
    <property type="entry name" value="PRK00155.2-3"/>
    <property type="match status" value="1"/>
</dbReference>
<dbReference type="EMBL" id="DXAV01000063">
    <property type="protein sequence ID" value="HIZ91987.1"/>
    <property type="molecule type" value="Genomic_DNA"/>
</dbReference>